<dbReference type="Pfam" id="PF00356">
    <property type="entry name" value="LacI"/>
    <property type="match status" value="1"/>
</dbReference>
<organism evidence="5 6">
    <name type="scientific">Pseudolysinimonas kribbensis</name>
    <dbReference type="NCBI Taxonomy" id="433641"/>
    <lineage>
        <taxon>Bacteria</taxon>
        <taxon>Bacillati</taxon>
        <taxon>Actinomycetota</taxon>
        <taxon>Actinomycetes</taxon>
        <taxon>Micrococcales</taxon>
        <taxon>Microbacteriaceae</taxon>
        <taxon>Pseudolysinimonas</taxon>
    </lineage>
</organism>
<dbReference type="Proteomes" id="UP001157034">
    <property type="component" value="Unassembled WGS sequence"/>
</dbReference>
<keyword evidence="1" id="KW-0805">Transcription regulation</keyword>
<sequence>MASSENTGSSVRRVTMRDVAQLAGVDVAVVSKMLSGDASLSVRESTRERVLRAVAQLDYRPNYAARSLRRSRADAFGLVVPDFHNSVYSGIIDGAQSAANAMNYALLTVSASPTSDEESRLAALFGNGTIDGLLVAGAARADELVRLFRKRGQPVLSVNRRIPGLDRYVILDDFAAARQAVRHLVELGHTRIGHIGGPRDLDTSTRRLDGFFSAMQDAGLAIPTSYIVNADYTPRGGYQAMRSLLELSEPPQAVLAANVTSALGAMSAAYEAGVSIPNDLSLISIHDLDLAEYASPALTVIRMPIYEMGRLAVQLLADTPPNDAIEQVVDTPLELIARHSTSRPHA</sequence>
<accession>A0ABQ6K6J3</accession>
<evidence type="ECO:0000313" key="6">
    <source>
        <dbReference type="Proteomes" id="UP001157034"/>
    </source>
</evidence>
<dbReference type="CDD" id="cd06267">
    <property type="entry name" value="PBP1_LacI_sugar_binding-like"/>
    <property type="match status" value="1"/>
</dbReference>
<dbReference type="Pfam" id="PF13377">
    <property type="entry name" value="Peripla_BP_3"/>
    <property type="match status" value="1"/>
</dbReference>
<proteinExistence type="predicted"/>
<comment type="caution">
    <text evidence="5">The sequence shown here is derived from an EMBL/GenBank/DDBJ whole genome shotgun (WGS) entry which is preliminary data.</text>
</comment>
<dbReference type="SUPFAM" id="SSF47413">
    <property type="entry name" value="lambda repressor-like DNA-binding domains"/>
    <property type="match status" value="1"/>
</dbReference>
<dbReference type="PANTHER" id="PTHR30146:SF109">
    <property type="entry name" value="HTH-TYPE TRANSCRIPTIONAL REGULATOR GALS"/>
    <property type="match status" value="1"/>
</dbReference>
<evidence type="ECO:0000256" key="1">
    <source>
        <dbReference type="ARBA" id="ARBA00023015"/>
    </source>
</evidence>
<reference evidence="6" key="1">
    <citation type="journal article" date="2019" name="Int. J. Syst. Evol. Microbiol.">
        <title>The Global Catalogue of Microorganisms (GCM) 10K type strain sequencing project: providing services to taxonomists for standard genome sequencing and annotation.</title>
        <authorList>
            <consortium name="The Broad Institute Genomics Platform"/>
            <consortium name="The Broad Institute Genome Sequencing Center for Infectious Disease"/>
            <person name="Wu L."/>
            <person name="Ma J."/>
        </authorList>
    </citation>
    <scope>NUCLEOTIDE SEQUENCE [LARGE SCALE GENOMIC DNA]</scope>
    <source>
        <strain evidence="6">NBRC 108894</strain>
    </source>
</reference>
<dbReference type="CDD" id="cd01392">
    <property type="entry name" value="HTH_LacI"/>
    <property type="match status" value="1"/>
</dbReference>
<dbReference type="SMART" id="SM00354">
    <property type="entry name" value="HTH_LACI"/>
    <property type="match status" value="1"/>
</dbReference>
<protein>
    <submittedName>
        <fullName evidence="5">LacI family transcriptional regulator</fullName>
    </submittedName>
</protein>
<dbReference type="Gene3D" id="3.40.50.2300">
    <property type="match status" value="2"/>
</dbReference>
<name>A0ABQ6K6J3_9MICO</name>
<keyword evidence="6" id="KW-1185">Reference proteome</keyword>
<dbReference type="InterPro" id="IPR046335">
    <property type="entry name" value="LacI/GalR-like_sensor"/>
</dbReference>
<keyword evidence="2" id="KW-0238">DNA-binding</keyword>
<dbReference type="PROSITE" id="PS50932">
    <property type="entry name" value="HTH_LACI_2"/>
    <property type="match status" value="1"/>
</dbReference>
<dbReference type="InterPro" id="IPR028082">
    <property type="entry name" value="Peripla_BP_I"/>
</dbReference>
<dbReference type="InterPro" id="IPR000843">
    <property type="entry name" value="HTH_LacI"/>
</dbReference>
<feature type="domain" description="HTH lacI-type" evidence="4">
    <location>
        <begin position="14"/>
        <end position="70"/>
    </location>
</feature>
<evidence type="ECO:0000256" key="3">
    <source>
        <dbReference type="ARBA" id="ARBA00023163"/>
    </source>
</evidence>
<dbReference type="InterPro" id="IPR010982">
    <property type="entry name" value="Lambda_DNA-bd_dom_sf"/>
</dbReference>
<dbReference type="SUPFAM" id="SSF53822">
    <property type="entry name" value="Periplasmic binding protein-like I"/>
    <property type="match status" value="1"/>
</dbReference>
<evidence type="ECO:0000259" key="4">
    <source>
        <dbReference type="PROSITE" id="PS50932"/>
    </source>
</evidence>
<dbReference type="EMBL" id="BSVB01000001">
    <property type="protein sequence ID" value="GMA94660.1"/>
    <property type="molecule type" value="Genomic_DNA"/>
</dbReference>
<gene>
    <name evidence="5" type="ORF">GCM10025881_14840</name>
</gene>
<keyword evidence="3" id="KW-0804">Transcription</keyword>
<evidence type="ECO:0000256" key="2">
    <source>
        <dbReference type="ARBA" id="ARBA00023125"/>
    </source>
</evidence>
<dbReference type="PANTHER" id="PTHR30146">
    <property type="entry name" value="LACI-RELATED TRANSCRIPTIONAL REPRESSOR"/>
    <property type="match status" value="1"/>
</dbReference>
<dbReference type="Gene3D" id="1.10.260.40">
    <property type="entry name" value="lambda repressor-like DNA-binding domains"/>
    <property type="match status" value="1"/>
</dbReference>
<evidence type="ECO:0000313" key="5">
    <source>
        <dbReference type="EMBL" id="GMA94660.1"/>
    </source>
</evidence>